<dbReference type="SUPFAM" id="SSF52058">
    <property type="entry name" value="L domain-like"/>
    <property type="match status" value="1"/>
</dbReference>
<name>A0A401Q7H8_SCYTO</name>
<dbReference type="EMBL" id="BFAA01026620">
    <property type="protein sequence ID" value="GCB81287.1"/>
    <property type="molecule type" value="Genomic_DNA"/>
</dbReference>
<comment type="caution">
    <text evidence="1">The sequence shown here is derived from an EMBL/GenBank/DDBJ whole genome shotgun (WGS) entry which is preliminary data.</text>
</comment>
<gene>
    <name evidence="1" type="ORF">scyTo_0023136</name>
</gene>
<sequence length="75" mass="8269">IPEIPESIKFCKSLEIADFSGNPLSRLPDGFTQLRILAHLSLNDVSLQSLPNDIGNLANLVTLELRENLLKTLPT</sequence>
<evidence type="ECO:0000313" key="1">
    <source>
        <dbReference type="EMBL" id="GCB81287.1"/>
    </source>
</evidence>
<dbReference type="AlphaFoldDB" id="A0A401Q7H8"/>
<proteinExistence type="predicted"/>
<feature type="non-terminal residue" evidence="1">
    <location>
        <position position="75"/>
    </location>
</feature>
<reference evidence="1 2" key="1">
    <citation type="journal article" date="2018" name="Nat. Ecol. Evol.">
        <title>Shark genomes provide insights into elasmobranch evolution and the origin of vertebrates.</title>
        <authorList>
            <person name="Hara Y"/>
            <person name="Yamaguchi K"/>
            <person name="Onimaru K"/>
            <person name="Kadota M"/>
            <person name="Koyanagi M"/>
            <person name="Keeley SD"/>
            <person name="Tatsumi K"/>
            <person name="Tanaka K"/>
            <person name="Motone F"/>
            <person name="Kageyama Y"/>
            <person name="Nozu R"/>
            <person name="Adachi N"/>
            <person name="Nishimura O"/>
            <person name="Nakagawa R"/>
            <person name="Tanegashima C"/>
            <person name="Kiyatake I"/>
            <person name="Matsumoto R"/>
            <person name="Murakumo K"/>
            <person name="Nishida K"/>
            <person name="Terakita A"/>
            <person name="Kuratani S"/>
            <person name="Sato K"/>
            <person name="Hyodo S Kuraku.S."/>
        </authorList>
    </citation>
    <scope>NUCLEOTIDE SEQUENCE [LARGE SCALE GENOMIC DNA]</scope>
</reference>
<dbReference type="GO" id="GO:0043113">
    <property type="term" value="P:receptor clustering"/>
    <property type="evidence" value="ECO:0007669"/>
    <property type="project" value="TreeGrafter"/>
</dbReference>
<dbReference type="PANTHER" id="PTHR23119">
    <property type="entry name" value="DISCS LARGE"/>
    <property type="match status" value="1"/>
</dbReference>
<dbReference type="STRING" id="75743.A0A401Q7H8"/>
<protein>
    <submittedName>
        <fullName evidence="1">Uncharacterized protein</fullName>
    </submittedName>
</protein>
<dbReference type="GO" id="GO:0019901">
    <property type="term" value="F:protein kinase binding"/>
    <property type="evidence" value="ECO:0007669"/>
    <property type="project" value="TreeGrafter"/>
</dbReference>
<dbReference type="GO" id="GO:0098609">
    <property type="term" value="P:cell-cell adhesion"/>
    <property type="evidence" value="ECO:0007669"/>
    <property type="project" value="TreeGrafter"/>
</dbReference>
<dbReference type="GO" id="GO:0005912">
    <property type="term" value="C:adherens junction"/>
    <property type="evidence" value="ECO:0007669"/>
    <property type="project" value="TreeGrafter"/>
</dbReference>
<dbReference type="InterPro" id="IPR032675">
    <property type="entry name" value="LRR_dom_sf"/>
</dbReference>
<dbReference type="GO" id="GO:0014069">
    <property type="term" value="C:postsynaptic density"/>
    <property type="evidence" value="ECO:0007669"/>
    <property type="project" value="TreeGrafter"/>
</dbReference>
<dbReference type="GO" id="GO:0016323">
    <property type="term" value="C:basolateral plasma membrane"/>
    <property type="evidence" value="ECO:0007669"/>
    <property type="project" value="TreeGrafter"/>
</dbReference>
<dbReference type="PANTHER" id="PTHR23119:SF57">
    <property type="entry name" value="PROTEIN SCRIBBLE HOMOLOG"/>
    <property type="match status" value="1"/>
</dbReference>
<organism evidence="1 2">
    <name type="scientific">Scyliorhinus torazame</name>
    <name type="common">Cloudy catshark</name>
    <name type="synonym">Catulus torazame</name>
    <dbReference type="NCBI Taxonomy" id="75743"/>
    <lineage>
        <taxon>Eukaryota</taxon>
        <taxon>Metazoa</taxon>
        <taxon>Chordata</taxon>
        <taxon>Craniata</taxon>
        <taxon>Vertebrata</taxon>
        <taxon>Chondrichthyes</taxon>
        <taxon>Elasmobranchii</taxon>
        <taxon>Galeomorphii</taxon>
        <taxon>Galeoidea</taxon>
        <taxon>Carcharhiniformes</taxon>
        <taxon>Scyliorhinidae</taxon>
        <taxon>Scyliorhinus</taxon>
    </lineage>
</organism>
<dbReference type="GO" id="GO:0098968">
    <property type="term" value="P:neurotransmitter receptor transport postsynaptic membrane to endosome"/>
    <property type="evidence" value="ECO:0007669"/>
    <property type="project" value="TreeGrafter"/>
</dbReference>
<dbReference type="GO" id="GO:0045197">
    <property type="term" value="P:establishment or maintenance of epithelial cell apical/basal polarity"/>
    <property type="evidence" value="ECO:0007669"/>
    <property type="project" value="TreeGrafter"/>
</dbReference>
<feature type="non-terminal residue" evidence="1">
    <location>
        <position position="1"/>
    </location>
</feature>
<dbReference type="OrthoDB" id="676979at2759"/>
<dbReference type="InterPro" id="IPR050614">
    <property type="entry name" value="Synaptic_Scaffolding_LAP-MAGUK"/>
</dbReference>
<accession>A0A401Q7H8</accession>
<keyword evidence="2" id="KW-1185">Reference proteome</keyword>
<evidence type="ECO:0000313" key="2">
    <source>
        <dbReference type="Proteomes" id="UP000288216"/>
    </source>
</evidence>
<dbReference type="GO" id="GO:0098887">
    <property type="term" value="P:neurotransmitter receptor transport, endosome to postsynaptic membrane"/>
    <property type="evidence" value="ECO:0007669"/>
    <property type="project" value="TreeGrafter"/>
</dbReference>
<dbReference type="Gene3D" id="3.80.10.10">
    <property type="entry name" value="Ribonuclease Inhibitor"/>
    <property type="match status" value="1"/>
</dbReference>
<dbReference type="GO" id="GO:0045211">
    <property type="term" value="C:postsynaptic membrane"/>
    <property type="evidence" value="ECO:0007669"/>
    <property type="project" value="TreeGrafter"/>
</dbReference>
<dbReference type="Proteomes" id="UP000288216">
    <property type="component" value="Unassembled WGS sequence"/>
</dbReference>